<evidence type="ECO:0000313" key="2">
    <source>
        <dbReference type="EMBL" id="KAG0141693.1"/>
    </source>
</evidence>
<proteinExistence type="predicted"/>
<feature type="non-terminal residue" evidence="2">
    <location>
        <position position="1"/>
    </location>
</feature>
<dbReference type="AlphaFoldDB" id="A0A9P6NCW4"/>
<gene>
    <name evidence="2" type="ORF">CROQUDRAFT_18081</name>
</gene>
<protein>
    <recommendedName>
        <fullName evidence="1">Retrotransposon gag domain-containing protein</fullName>
    </recommendedName>
</protein>
<name>A0A9P6NCW4_9BASI</name>
<feature type="domain" description="Retrotransposon gag" evidence="1">
    <location>
        <begin position="94"/>
        <end position="160"/>
    </location>
</feature>
<dbReference type="Proteomes" id="UP000886653">
    <property type="component" value="Unassembled WGS sequence"/>
</dbReference>
<dbReference type="InterPro" id="IPR005162">
    <property type="entry name" value="Retrotrans_gag_dom"/>
</dbReference>
<organism evidence="2 3">
    <name type="scientific">Cronartium quercuum f. sp. fusiforme G11</name>
    <dbReference type="NCBI Taxonomy" id="708437"/>
    <lineage>
        <taxon>Eukaryota</taxon>
        <taxon>Fungi</taxon>
        <taxon>Dikarya</taxon>
        <taxon>Basidiomycota</taxon>
        <taxon>Pucciniomycotina</taxon>
        <taxon>Pucciniomycetes</taxon>
        <taxon>Pucciniales</taxon>
        <taxon>Coleosporiaceae</taxon>
        <taxon>Cronartium</taxon>
    </lineage>
</organism>
<dbReference type="OrthoDB" id="10458832at2759"/>
<sequence>PAIPNLLFTGKSNELERFLMMIRQTLCTQRSSFQDDKAMINWIALHFISPDRKPTQTYNWFTGLLRQNAFEQGFQNLDKYFDLFLPVYTFLPLSSVTNFIDAMIEVYGEKDPAGSSQKDLDACVQGNSSIADYNSRFLAVCFNVSLTEHSRIVAYVRGLHPNILAICNLNIEWPLAATLEKQMSITTAAGFSLAENALL</sequence>
<reference evidence="2" key="1">
    <citation type="submission" date="2013-11" db="EMBL/GenBank/DDBJ databases">
        <title>Genome sequence of the fusiform rust pathogen reveals effectors for host alternation and coevolution with pine.</title>
        <authorList>
            <consortium name="DOE Joint Genome Institute"/>
            <person name="Smith K."/>
            <person name="Pendleton A."/>
            <person name="Kubisiak T."/>
            <person name="Anderson C."/>
            <person name="Salamov A."/>
            <person name="Aerts A."/>
            <person name="Riley R."/>
            <person name="Clum A."/>
            <person name="Lindquist E."/>
            <person name="Ence D."/>
            <person name="Campbell M."/>
            <person name="Kronenberg Z."/>
            <person name="Feau N."/>
            <person name="Dhillon B."/>
            <person name="Hamelin R."/>
            <person name="Burleigh J."/>
            <person name="Smith J."/>
            <person name="Yandell M."/>
            <person name="Nelson C."/>
            <person name="Grigoriev I."/>
            <person name="Davis J."/>
        </authorList>
    </citation>
    <scope>NUCLEOTIDE SEQUENCE</scope>
    <source>
        <strain evidence="2">G11</strain>
    </source>
</reference>
<evidence type="ECO:0000259" key="1">
    <source>
        <dbReference type="Pfam" id="PF03732"/>
    </source>
</evidence>
<comment type="caution">
    <text evidence="2">The sequence shown here is derived from an EMBL/GenBank/DDBJ whole genome shotgun (WGS) entry which is preliminary data.</text>
</comment>
<dbReference type="Pfam" id="PF03732">
    <property type="entry name" value="Retrotrans_gag"/>
    <property type="match status" value="1"/>
</dbReference>
<accession>A0A9P6NCW4</accession>
<feature type="non-terminal residue" evidence="2">
    <location>
        <position position="199"/>
    </location>
</feature>
<keyword evidence="3" id="KW-1185">Reference proteome</keyword>
<evidence type="ECO:0000313" key="3">
    <source>
        <dbReference type="Proteomes" id="UP000886653"/>
    </source>
</evidence>
<dbReference type="EMBL" id="MU167375">
    <property type="protein sequence ID" value="KAG0141693.1"/>
    <property type="molecule type" value="Genomic_DNA"/>
</dbReference>